<evidence type="ECO:0000259" key="3">
    <source>
        <dbReference type="Pfam" id="PF07811"/>
    </source>
</evidence>
<keyword evidence="2" id="KW-1133">Transmembrane helix</keyword>
<dbReference type="InterPro" id="IPR012495">
    <property type="entry name" value="TadE-like_dom"/>
</dbReference>
<evidence type="ECO:0000256" key="2">
    <source>
        <dbReference type="SAM" id="Phobius"/>
    </source>
</evidence>
<dbReference type="RefSeq" id="WP_246421165.1">
    <property type="nucleotide sequence ID" value="NZ_JACHXU010000033.1"/>
</dbReference>
<keyword evidence="5" id="KW-1185">Reference proteome</keyword>
<comment type="caution">
    <text evidence="4">The sequence shown here is derived from an EMBL/GenBank/DDBJ whole genome shotgun (WGS) entry which is preliminary data.</text>
</comment>
<evidence type="ECO:0000256" key="1">
    <source>
        <dbReference type="SAM" id="MobiDB-lite"/>
    </source>
</evidence>
<feature type="domain" description="TadE-like" evidence="3">
    <location>
        <begin position="33"/>
        <end position="75"/>
    </location>
</feature>
<organism evidence="4 5">
    <name type="scientific">Aporhodopirellula rubra</name>
    <dbReference type="NCBI Taxonomy" id="980271"/>
    <lineage>
        <taxon>Bacteria</taxon>
        <taxon>Pseudomonadati</taxon>
        <taxon>Planctomycetota</taxon>
        <taxon>Planctomycetia</taxon>
        <taxon>Pirellulales</taxon>
        <taxon>Pirellulaceae</taxon>
        <taxon>Aporhodopirellula</taxon>
    </lineage>
</organism>
<sequence length="154" mass="17292">MTMSPSRELTAETQRNEVRRSNRLTRRRGTRAGAVAVEFAVVAPLLFLFFFAGFEFCRVAMIRHTVDNAVYEGARRGIVPGGTNAEVRAETERVLSTIGLQNFTLNVTPAVIDDDTDDVTVRLTVPLDVNTFVPAQFFVGKEIQRELTMRREGR</sequence>
<feature type="compositionally biased region" description="Polar residues" evidence="1">
    <location>
        <begin position="1"/>
        <end position="13"/>
    </location>
</feature>
<dbReference type="Pfam" id="PF07811">
    <property type="entry name" value="TadE"/>
    <property type="match status" value="1"/>
</dbReference>
<keyword evidence="2" id="KW-0472">Membrane</keyword>
<keyword evidence="2" id="KW-0812">Transmembrane</keyword>
<evidence type="ECO:0000313" key="5">
    <source>
        <dbReference type="Proteomes" id="UP000536179"/>
    </source>
</evidence>
<protein>
    <submittedName>
        <fullName evidence="4">Flp pilus assembly protein TadG</fullName>
    </submittedName>
</protein>
<evidence type="ECO:0000313" key="4">
    <source>
        <dbReference type="EMBL" id="MBB3210215.1"/>
    </source>
</evidence>
<dbReference type="EMBL" id="JACHXU010000033">
    <property type="protein sequence ID" value="MBB3210215.1"/>
    <property type="molecule type" value="Genomic_DNA"/>
</dbReference>
<proteinExistence type="predicted"/>
<feature type="region of interest" description="Disordered" evidence="1">
    <location>
        <begin position="1"/>
        <end position="20"/>
    </location>
</feature>
<reference evidence="4 5" key="1">
    <citation type="submission" date="2020-08" db="EMBL/GenBank/DDBJ databases">
        <title>Genomic Encyclopedia of Type Strains, Phase III (KMG-III): the genomes of soil and plant-associated and newly described type strains.</title>
        <authorList>
            <person name="Whitman W."/>
        </authorList>
    </citation>
    <scope>NUCLEOTIDE SEQUENCE [LARGE SCALE GENOMIC DNA]</scope>
    <source>
        <strain evidence="4 5">CECT 8075</strain>
    </source>
</reference>
<feature type="transmembrane region" description="Helical" evidence="2">
    <location>
        <begin position="32"/>
        <end position="54"/>
    </location>
</feature>
<dbReference type="Proteomes" id="UP000536179">
    <property type="component" value="Unassembled WGS sequence"/>
</dbReference>
<name>A0A7W5E4U0_9BACT</name>
<accession>A0A7W5E4U0</accession>
<gene>
    <name evidence="4" type="ORF">FHS27_006061</name>
</gene>
<dbReference type="AlphaFoldDB" id="A0A7W5E4U0"/>